<keyword evidence="2" id="KW-0012">Acyltransferase</keyword>
<evidence type="ECO:0000313" key="5">
    <source>
        <dbReference type="Proteomes" id="UP000218387"/>
    </source>
</evidence>
<dbReference type="AlphaFoldDB" id="A0A4V1GM55"/>
<organism evidence="4 5">
    <name type="scientific">Eubacterium maltosivorans</name>
    <dbReference type="NCBI Taxonomy" id="2041044"/>
    <lineage>
        <taxon>Bacteria</taxon>
        <taxon>Bacillati</taxon>
        <taxon>Bacillota</taxon>
        <taxon>Clostridia</taxon>
        <taxon>Eubacteriales</taxon>
        <taxon>Eubacteriaceae</taxon>
        <taxon>Eubacterium</taxon>
    </lineage>
</organism>
<dbReference type="GO" id="GO:0016747">
    <property type="term" value="F:acyltransferase activity, transferring groups other than amino-acyl groups"/>
    <property type="evidence" value="ECO:0007669"/>
    <property type="project" value="InterPro"/>
</dbReference>
<proteinExistence type="predicted"/>
<dbReference type="InterPro" id="IPR016181">
    <property type="entry name" value="Acyl_CoA_acyltransferase"/>
</dbReference>
<dbReference type="SUPFAM" id="SSF55729">
    <property type="entry name" value="Acyl-CoA N-acyltransferases (Nat)"/>
    <property type="match status" value="1"/>
</dbReference>
<dbReference type="Proteomes" id="UP000218387">
    <property type="component" value="Chromosome"/>
</dbReference>
<keyword evidence="1 4" id="KW-0808">Transferase</keyword>
<dbReference type="NCBIfam" id="NF007853">
    <property type="entry name" value="PRK10562.1"/>
    <property type="match status" value="1"/>
</dbReference>
<keyword evidence="5" id="KW-1185">Reference proteome</keyword>
<reference evidence="4 5" key="1">
    <citation type="submission" date="2018-05" db="EMBL/GenBank/DDBJ databases">
        <title>Genome comparison of Eubacterium sp.</title>
        <authorList>
            <person name="Feng Y."/>
            <person name="Sanchez-Andrea I."/>
            <person name="Stams A.J.M."/>
            <person name="De Vos W.M."/>
        </authorList>
    </citation>
    <scope>NUCLEOTIDE SEQUENCE [LARGE SCALE GENOMIC DNA]</scope>
    <source>
        <strain evidence="4 5">YI</strain>
    </source>
</reference>
<accession>A0A4V1GM55</accession>
<dbReference type="EMBL" id="CP029487">
    <property type="protein sequence ID" value="QCT72106.1"/>
    <property type="molecule type" value="Genomic_DNA"/>
</dbReference>
<dbReference type="PROSITE" id="PS51186">
    <property type="entry name" value="GNAT"/>
    <property type="match status" value="1"/>
</dbReference>
<dbReference type="KEGG" id="emt:CPZ25_012500"/>
<sequence>MIRAVKTTATSWKCFMASGSASFAQRERSYTEMIRKMTEADLERVMEIWLNASVRGQSFISENYWRGHAKVVKKEYIPQSEVYVNEQDRKINGFIAVVGGRHIGALFVDPDCWHQGIGRGLMEYALNRYKGMITLAAYVENIRAVNFYKRLGFEVKEEETEAESGHREYIMQGESK</sequence>
<dbReference type="Pfam" id="PF13673">
    <property type="entry name" value="Acetyltransf_10"/>
    <property type="match status" value="1"/>
</dbReference>
<protein>
    <submittedName>
        <fullName evidence="4">N-acetyltransferase</fullName>
    </submittedName>
</protein>
<name>A0A4V1GM55_EUBML</name>
<dbReference type="PANTHER" id="PTHR43800">
    <property type="entry name" value="PEPTIDYL-LYSINE N-ACETYLTRANSFERASE YJAB"/>
    <property type="match status" value="1"/>
</dbReference>
<dbReference type="PANTHER" id="PTHR43800:SF1">
    <property type="entry name" value="PEPTIDYL-LYSINE N-ACETYLTRANSFERASE YJAB"/>
    <property type="match status" value="1"/>
</dbReference>
<dbReference type="Gene3D" id="3.40.630.30">
    <property type="match status" value="1"/>
</dbReference>
<dbReference type="CDD" id="cd04301">
    <property type="entry name" value="NAT_SF"/>
    <property type="match status" value="1"/>
</dbReference>
<evidence type="ECO:0000259" key="3">
    <source>
        <dbReference type="PROSITE" id="PS51186"/>
    </source>
</evidence>
<gene>
    <name evidence="4" type="ORF">CPZ25_012500</name>
</gene>
<evidence type="ECO:0000256" key="2">
    <source>
        <dbReference type="ARBA" id="ARBA00023315"/>
    </source>
</evidence>
<evidence type="ECO:0000256" key="1">
    <source>
        <dbReference type="ARBA" id="ARBA00022679"/>
    </source>
</evidence>
<feature type="domain" description="N-acetyltransferase" evidence="3">
    <location>
        <begin position="32"/>
        <end position="174"/>
    </location>
</feature>
<evidence type="ECO:0000313" key="4">
    <source>
        <dbReference type="EMBL" id="QCT72106.1"/>
    </source>
</evidence>
<dbReference type="InterPro" id="IPR000182">
    <property type="entry name" value="GNAT_dom"/>
</dbReference>